<name>A0ABQ6HUQ0_9MICO</name>
<dbReference type="InterPro" id="IPR023365">
    <property type="entry name" value="Sortase_dom-sf"/>
</dbReference>
<feature type="signal peptide" evidence="3">
    <location>
        <begin position="1"/>
        <end position="25"/>
    </location>
</feature>
<feature type="region of interest" description="Disordered" evidence="2">
    <location>
        <begin position="28"/>
        <end position="106"/>
    </location>
</feature>
<dbReference type="RefSeq" id="WP_241441657.1">
    <property type="nucleotide sequence ID" value="NZ_BSUJ01000001.1"/>
</dbReference>
<dbReference type="EMBL" id="BSUJ01000001">
    <property type="protein sequence ID" value="GMA21419.1"/>
    <property type="molecule type" value="Genomic_DNA"/>
</dbReference>
<keyword evidence="1" id="KW-0378">Hydrolase</keyword>
<evidence type="ECO:0000256" key="3">
    <source>
        <dbReference type="SAM" id="SignalP"/>
    </source>
</evidence>
<evidence type="ECO:0000313" key="5">
    <source>
        <dbReference type="Proteomes" id="UP001157109"/>
    </source>
</evidence>
<evidence type="ECO:0000256" key="2">
    <source>
        <dbReference type="SAM" id="MobiDB-lite"/>
    </source>
</evidence>
<dbReference type="PROSITE" id="PS51257">
    <property type="entry name" value="PROKAR_LIPOPROTEIN"/>
    <property type="match status" value="1"/>
</dbReference>
<dbReference type="InterPro" id="IPR042001">
    <property type="entry name" value="Sortase_F"/>
</dbReference>
<reference evidence="5" key="1">
    <citation type="journal article" date="2019" name="Int. J. Syst. Evol. Microbiol.">
        <title>The Global Catalogue of Microorganisms (GCM) 10K type strain sequencing project: providing services to taxonomists for standard genome sequencing and annotation.</title>
        <authorList>
            <consortium name="The Broad Institute Genomics Platform"/>
            <consortium name="The Broad Institute Genome Sequencing Center for Infectious Disease"/>
            <person name="Wu L."/>
            <person name="Ma J."/>
        </authorList>
    </citation>
    <scope>NUCLEOTIDE SEQUENCE [LARGE SCALE GENOMIC DNA]</scope>
    <source>
        <strain evidence="5">NBRC 105830</strain>
    </source>
</reference>
<keyword evidence="3" id="KW-0732">Signal</keyword>
<feature type="compositionally biased region" description="Low complexity" evidence="2">
    <location>
        <begin position="35"/>
        <end position="100"/>
    </location>
</feature>
<evidence type="ECO:0008006" key="6">
    <source>
        <dbReference type="Google" id="ProtNLM"/>
    </source>
</evidence>
<dbReference type="CDD" id="cd05829">
    <property type="entry name" value="Sortase_F"/>
    <property type="match status" value="1"/>
</dbReference>
<evidence type="ECO:0000313" key="4">
    <source>
        <dbReference type="EMBL" id="GMA21419.1"/>
    </source>
</evidence>
<protein>
    <recommendedName>
        <fullName evidence="6">Sortase</fullName>
    </recommendedName>
</protein>
<gene>
    <name evidence="4" type="ORF">GCM10025862_34400</name>
</gene>
<sequence length="241" mass="24200">MKTFKALAGAALAATLLGGCGLDLAGAQPSHRDPSAATAAATGTEASTASASTSSSTSATSPTTAPAGTPATTAPTTKATTKTPATKAATNTPATTATTPVRDDGSRTISIPVLHVSAPVTTCAAQNGTVTPPSDIMTTCRWTGSNDFAAQQGSTVVLGHATYSDSSAGALEYVRELHRGDRVSVAGQTWQVDLVSPGVNKHSLPGWVSATTGPRYLVLLTCDTSEHSQNDLVRLVPVPAA</sequence>
<dbReference type="InterPro" id="IPR005754">
    <property type="entry name" value="Sortase"/>
</dbReference>
<dbReference type="Gene3D" id="2.40.260.10">
    <property type="entry name" value="Sortase"/>
    <property type="match status" value="1"/>
</dbReference>
<comment type="caution">
    <text evidence="4">The sequence shown here is derived from an EMBL/GenBank/DDBJ whole genome shotgun (WGS) entry which is preliminary data.</text>
</comment>
<feature type="chain" id="PRO_5045633245" description="Sortase" evidence="3">
    <location>
        <begin position="26"/>
        <end position="241"/>
    </location>
</feature>
<accession>A0ABQ6HUQ0</accession>
<dbReference type="Proteomes" id="UP001157109">
    <property type="component" value="Unassembled WGS sequence"/>
</dbReference>
<evidence type="ECO:0000256" key="1">
    <source>
        <dbReference type="ARBA" id="ARBA00022801"/>
    </source>
</evidence>
<organism evidence="4 5">
    <name type="scientific">Arsenicicoccus piscis</name>
    <dbReference type="NCBI Taxonomy" id="673954"/>
    <lineage>
        <taxon>Bacteria</taxon>
        <taxon>Bacillati</taxon>
        <taxon>Actinomycetota</taxon>
        <taxon>Actinomycetes</taxon>
        <taxon>Micrococcales</taxon>
        <taxon>Intrasporangiaceae</taxon>
        <taxon>Arsenicicoccus</taxon>
    </lineage>
</organism>
<proteinExistence type="predicted"/>
<dbReference type="Pfam" id="PF04203">
    <property type="entry name" value="Sortase"/>
    <property type="match status" value="1"/>
</dbReference>
<keyword evidence="5" id="KW-1185">Reference proteome</keyword>